<evidence type="ECO:0000256" key="4">
    <source>
        <dbReference type="ARBA" id="ARBA00022989"/>
    </source>
</evidence>
<feature type="transmembrane region" description="Helical" evidence="7">
    <location>
        <begin position="56"/>
        <end position="78"/>
    </location>
</feature>
<sequence length="122" mass="14160">MSEEEIEKEEVEETTEPVEEEHHEEHGVPLFIRVFAWLVFYTLIEVGAILQEFSFWTTMFILFSIAFVKVWYIAAYFMHLKWDPPLAKHTSVVPVLFLAIMFLGIGLTNPGAVDDFRSLCGF</sequence>
<dbReference type="NCBIfam" id="TIGR02229">
    <property type="entry name" value="caa3_sub_IV"/>
    <property type="match status" value="1"/>
</dbReference>
<dbReference type="Pfam" id="PF03626">
    <property type="entry name" value="COX4_pro"/>
    <property type="match status" value="1"/>
</dbReference>
<evidence type="ECO:0000256" key="6">
    <source>
        <dbReference type="SAM" id="MobiDB-lite"/>
    </source>
</evidence>
<feature type="compositionally biased region" description="Acidic residues" evidence="6">
    <location>
        <begin position="1"/>
        <end position="19"/>
    </location>
</feature>
<evidence type="ECO:0000256" key="2">
    <source>
        <dbReference type="ARBA" id="ARBA00022475"/>
    </source>
</evidence>
<feature type="transmembrane region" description="Helical" evidence="7">
    <location>
        <begin position="30"/>
        <end position="50"/>
    </location>
</feature>
<evidence type="ECO:0000256" key="3">
    <source>
        <dbReference type="ARBA" id="ARBA00022692"/>
    </source>
</evidence>
<dbReference type="GO" id="GO:0005886">
    <property type="term" value="C:plasma membrane"/>
    <property type="evidence" value="ECO:0007669"/>
    <property type="project" value="UniProtKB-SubCell"/>
</dbReference>
<feature type="transmembrane region" description="Helical" evidence="7">
    <location>
        <begin position="90"/>
        <end position="108"/>
    </location>
</feature>
<name>A0A075G061_9EURY</name>
<accession>A0A075G061</accession>
<feature type="region of interest" description="Disordered" evidence="6">
    <location>
        <begin position="1"/>
        <end position="25"/>
    </location>
</feature>
<keyword evidence="5 7" id="KW-0472">Membrane</keyword>
<keyword evidence="3 7" id="KW-0812">Transmembrane</keyword>
<evidence type="ECO:0000256" key="7">
    <source>
        <dbReference type="SAM" id="Phobius"/>
    </source>
</evidence>
<keyword evidence="4 7" id="KW-1133">Transmembrane helix</keyword>
<evidence type="ECO:0000313" key="8">
    <source>
        <dbReference type="EMBL" id="AIE95267.1"/>
    </source>
</evidence>
<keyword evidence="2" id="KW-1003">Cell membrane</keyword>
<protein>
    <submittedName>
        <fullName evidence="8">Uncharacterized protein</fullName>
    </submittedName>
</protein>
<dbReference type="AlphaFoldDB" id="A0A075G061"/>
<dbReference type="EMBL" id="KF900445">
    <property type="protein sequence ID" value="AIE95267.1"/>
    <property type="molecule type" value="Genomic_DNA"/>
</dbReference>
<dbReference type="InterPro" id="IPR011743">
    <property type="entry name" value="Caa3_sub_IV"/>
</dbReference>
<proteinExistence type="predicted"/>
<reference evidence="8" key="1">
    <citation type="journal article" date="2014" name="Genome Biol. Evol.">
        <title>Pangenome evidence for extensive interdomain horizontal transfer affecting lineage core and shell genes in uncultured planktonic thaumarchaeota and euryarchaeota.</title>
        <authorList>
            <person name="Deschamps P."/>
            <person name="Zivanovic Y."/>
            <person name="Moreira D."/>
            <person name="Rodriguez-Valera F."/>
            <person name="Lopez-Garcia P."/>
        </authorList>
    </citation>
    <scope>NUCLEOTIDE SEQUENCE</scope>
</reference>
<dbReference type="InterPro" id="IPR005171">
    <property type="entry name" value="Cyt_c_oxidase_su4_prok"/>
</dbReference>
<evidence type="ECO:0000256" key="1">
    <source>
        <dbReference type="ARBA" id="ARBA00004651"/>
    </source>
</evidence>
<organism evidence="8">
    <name type="scientific">uncultured marine group II/III euryarchaeote AD1000_61_A07</name>
    <dbReference type="NCBI Taxonomy" id="1457792"/>
    <lineage>
        <taxon>Archaea</taxon>
        <taxon>Methanobacteriati</taxon>
        <taxon>Methanobacteriota</taxon>
        <taxon>environmental samples</taxon>
    </lineage>
</organism>
<comment type="subcellular location">
    <subcellularLocation>
        <location evidence="1">Cell membrane</location>
        <topology evidence="1">Multi-pass membrane protein</topology>
    </subcellularLocation>
</comment>
<evidence type="ECO:0000256" key="5">
    <source>
        <dbReference type="ARBA" id="ARBA00023136"/>
    </source>
</evidence>